<dbReference type="AlphaFoldDB" id="A0A0K9P8C5"/>
<name>A0A0K9P8C5_ZOSMR</name>
<gene>
    <name evidence="2" type="ORF">ZOSMA_330G00250</name>
</gene>
<dbReference type="GO" id="GO:0000045">
    <property type="term" value="P:autophagosome assembly"/>
    <property type="evidence" value="ECO:0007669"/>
    <property type="project" value="InterPro"/>
</dbReference>
<dbReference type="Proteomes" id="UP000036987">
    <property type="component" value="Unassembled WGS sequence"/>
</dbReference>
<evidence type="ECO:0000313" key="2">
    <source>
        <dbReference type="EMBL" id="KMZ65214.1"/>
    </source>
</evidence>
<protein>
    <submittedName>
        <fullName evidence="2">Vascular protein</fullName>
    </submittedName>
</protein>
<evidence type="ECO:0000256" key="1">
    <source>
        <dbReference type="SAM" id="MobiDB-lite"/>
    </source>
</evidence>
<dbReference type="OMA" id="WTQGIFT"/>
<organism evidence="2 3">
    <name type="scientific">Zostera marina</name>
    <name type="common">Eelgrass</name>
    <dbReference type="NCBI Taxonomy" id="29655"/>
    <lineage>
        <taxon>Eukaryota</taxon>
        <taxon>Viridiplantae</taxon>
        <taxon>Streptophyta</taxon>
        <taxon>Embryophyta</taxon>
        <taxon>Tracheophyta</taxon>
        <taxon>Spermatophyta</taxon>
        <taxon>Magnoliopsida</taxon>
        <taxon>Liliopsida</taxon>
        <taxon>Zosteraceae</taxon>
        <taxon>Zostera</taxon>
    </lineage>
</organism>
<dbReference type="PANTHER" id="PTHR19878:SF17">
    <property type="entry name" value="TRANSDUCIN_WD40 REPEAT-LIKE SUPERFAMILY PROTEIN"/>
    <property type="match status" value="1"/>
</dbReference>
<feature type="region of interest" description="Disordered" evidence="1">
    <location>
        <begin position="525"/>
        <end position="610"/>
    </location>
</feature>
<keyword evidence="3" id="KW-1185">Reference proteome</keyword>
<dbReference type="STRING" id="29655.A0A0K9P8C5"/>
<dbReference type="EMBL" id="LFYR01001055">
    <property type="protein sequence ID" value="KMZ65214.1"/>
    <property type="molecule type" value="Genomic_DNA"/>
</dbReference>
<comment type="caution">
    <text evidence="2">The sequence shown here is derived from an EMBL/GenBank/DDBJ whole genome shotgun (WGS) entry which is preliminary data.</text>
</comment>
<sequence length="828" mass="90010">MLGWDSKVRKILSNSMPYAALLGVLNDRILLANPTDIKRGVEIRSCPIGLLEPLLIGFVTMQQHFEQKIDLSEILYQITSRFDSLRITPRSLDILAKGPPDCGDLAVSLSLAGPQFTQVLRCIYAINARRFSTALSVLKDEFLRSRDYPRCPPTSYLFHRFRQLGYACIKYGQFDSAKETFEAIADFQSLLDLFICHFNPSAMRHLAQKLEEASTDSELRRYCERILRVRSTGWTQGIFANFAAESMVPRTPEWGGGNWEIKTPGNQKAMPQWDLAGEVMPYMKTSEGSIPSIIAEHIGVYLGAIKGRENVVEVSEKSLVRTILMANSENNLPSSLPNNETKNDSITDTLSKQLASGTSTTTGDEQVKAAEEFKKSLYSTANGSSSDEDESISKSKKILIKIRDRPVASTTVDVDKIKEATKQFKLGEAPMKIRASSGGSQDIPLSTNATSDLFRNDITAFTPQTESSSMVTTTGSAPIPEDFFQNTISSLQIAASMSAPPSYVNKIDQSTSSIAGSQMLSNQMGKPVTDVGLPDGGVPPQASQLSSAPVNSIGLPDGGVPPQSVVQTPLPIGTSQPLDISILEGPGSLKSTPHNPPPVPPSVRPGQVPRGASASVCFKTGLVHLEQNQLTDALSCLDEAFLALAKDQSRDADIKAQATICAQYKIAVSILEEIARLQKVQGANAISAKDEMARLSRHLGSLPLLTKHRISCIRTSIKRNMEVQNYAYAKERLELLFSKAPTNKQDELRTLIDMCTQRGLSNKCIDPFEDPSQFCAATLSRLSTIGYDICDLCGSKFSALMSPGCIICGMGSIKRSDSSVVAAPSPFG</sequence>
<dbReference type="OrthoDB" id="3295at2759"/>
<proteinExistence type="predicted"/>
<reference evidence="3" key="1">
    <citation type="journal article" date="2016" name="Nature">
        <title>The genome of the seagrass Zostera marina reveals angiosperm adaptation to the sea.</title>
        <authorList>
            <person name="Olsen J.L."/>
            <person name="Rouze P."/>
            <person name="Verhelst B."/>
            <person name="Lin Y.-C."/>
            <person name="Bayer T."/>
            <person name="Collen J."/>
            <person name="Dattolo E."/>
            <person name="De Paoli E."/>
            <person name="Dittami S."/>
            <person name="Maumus F."/>
            <person name="Michel G."/>
            <person name="Kersting A."/>
            <person name="Lauritano C."/>
            <person name="Lohaus R."/>
            <person name="Toepel M."/>
            <person name="Tonon T."/>
            <person name="Vanneste K."/>
            <person name="Amirebrahimi M."/>
            <person name="Brakel J."/>
            <person name="Bostroem C."/>
            <person name="Chovatia M."/>
            <person name="Grimwood J."/>
            <person name="Jenkins J.W."/>
            <person name="Jueterbock A."/>
            <person name="Mraz A."/>
            <person name="Stam W.T."/>
            <person name="Tice H."/>
            <person name="Bornberg-Bauer E."/>
            <person name="Green P.J."/>
            <person name="Pearson G.A."/>
            <person name="Procaccini G."/>
            <person name="Duarte C.M."/>
            <person name="Schmutz J."/>
            <person name="Reusch T.B.H."/>
            <person name="Van de Peer Y."/>
        </authorList>
    </citation>
    <scope>NUCLEOTIDE SEQUENCE [LARGE SCALE GENOMIC DNA]</scope>
    <source>
        <strain evidence="3">cv. Finnish</strain>
    </source>
</reference>
<accession>A0A0K9P8C5</accession>
<evidence type="ECO:0000313" key="3">
    <source>
        <dbReference type="Proteomes" id="UP000036987"/>
    </source>
</evidence>
<dbReference type="InterPro" id="IPR045160">
    <property type="entry name" value="ATG16"/>
</dbReference>
<feature type="compositionally biased region" description="Polar residues" evidence="1">
    <location>
        <begin position="541"/>
        <end position="550"/>
    </location>
</feature>
<feature type="compositionally biased region" description="Pro residues" evidence="1">
    <location>
        <begin position="594"/>
        <end position="603"/>
    </location>
</feature>
<dbReference type="PANTHER" id="PTHR19878">
    <property type="entry name" value="AUTOPHAGY PROTEIN 16-LIKE"/>
    <property type="match status" value="1"/>
</dbReference>